<proteinExistence type="predicted"/>
<dbReference type="AlphaFoldDB" id="A0A484GIN7"/>
<accession>A0A484GIN7</accession>
<dbReference type="Proteomes" id="UP000295264">
    <property type="component" value="Unassembled WGS sequence"/>
</dbReference>
<protein>
    <submittedName>
        <fullName evidence="1">Uncharacterized protein</fullName>
    </submittedName>
</protein>
<name>A0A484GIN7_SOUCH</name>
<keyword evidence="2" id="KW-1185">Reference proteome</keyword>
<gene>
    <name evidence="1" type="ORF">DBR06_SOUSAS21310052</name>
</gene>
<evidence type="ECO:0000313" key="2">
    <source>
        <dbReference type="Proteomes" id="UP000295264"/>
    </source>
</evidence>
<dbReference type="EMBL" id="QWLN02007483">
    <property type="protein sequence ID" value="TEA35415.1"/>
    <property type="molecule type" value="Genomic_DNA"/>
</dbReference>
<sequence>WSVTNPTIGEALEQIVYLVYSSTAEPFMNLLTRKDMKVVLVILDDIS</sequence>
<feature type="non-terminal residue" evidence="1">
    <location>
        <position position="1"/>
    </location>
</feature>
<evidence type="ECO:0000313" key="1">
    <source>
        <dbReference type="EMBL" id="TEA35415.1"/>
    </source>
</evidence>
<comment type="caution">
    <text evidence="1">The sequence shown here is derived from an EMBL/GenBank/DDBJ whole genome shotgun (WGS) entry which is preliminary data.</text>
</comment>
<feature type="non-terminal residue" evidence="1">
    <location>
        <position position="47"/>
    </location>
</feature>
<organism evidence="1 2">
    <name type="scientific">Sousa chinensis</name>
    <name type="common">Indo-pacific humpbacked dolphin</name>
    <name type="synonym">Steno chinensis</name>
    <dbReference type="NCBI Taxonomy" id="103600"/>
    <lineage>
        <taxon>Eukaryota</taxon>
        <taxon>Metazoa</taxon>
        <taxon>Chordata</taxon>
        <taxon>Craniata</taxon>
        <taxon>Vertebrata</taxon>
        <taxon>Euteleostomi</taxon>
        <taxon>Mammalia</taxon>
        <taxon>Eutheria</taxon>
        <taxon>Laurasiatheria</taxon>
        <taxon>Artiodactyla</taxon>
        <taxon>Whippomorpha</taxon>
        <taxon>Cetacea</taxon>
        <taxon>Odontoceti</taxon>
        <taxon>Delphinidae</taxon>
        <taxon>Sousa</taxon>
    </lineage>
</organism>
<reference evidence="1 2" key="1">
    <citation type="journal article" date="2018" name="Genomics">
        <title>Molecular footprints of inshore aquatic adaptation in Indo-Pacific humpback dolphin (Sousa chinensis).</title>
        <authorList>
            <person name="Ming Y."/>
            <person name="Jian J."/>
            <person name="Yu F."/>
            <person name="Yu X."/>
            <person name="Wang J."/>
            <person name="Liu W."/>
        </authorList>
    </citation>
    <scope>NUCLEOTIDE SEQUENCE [LARGE SCALE GENOMIC DNA]</scope>
    <source>
        <strain evidence="1">MY-2018</strain>
        <tissue evidence="1">Skin</tissue>
    </source>
</reference>